<dbReference type="EMBL" id="OZ026884">
    <property type="protein sequence ID" value="CAL1241886.1"/>
    <property type="molecule type" value="Genomic_DNA"/>
</dbReference>
<gene>
    <name evidence="6" type="ORF">MECH1_V1_3110</name>
</gene>
<dbReference type="InterPro" id="IPR004294">
    <property type="entry name" value="Carotenoid_Oase"/>
</dbReference>
<evidence type="ECO:0000256" key="4">
    <source>
        <dbReference type="ARBA" id="ARBA00023002"/>
    </source>
</evidence>
<evidence type="ECO:0000256" key="5">
    <source>
        <dbReference type="ARBA" id="ARBA00023004"/>
    </source>
</evidence>
<dbReference type="EC" id="1.13.11.-" evidence="6"/>
<dbReference type="Proteomes" id="UP001497493">
    <property type="component" value="Chromosome"/>
</dbReference>
<evidence type="ECO:0000313" key="6">
    <source>
        <dbReference type="EMBL" id="CAL1241886.1"/>
    </source>
</evidence>
<keyword evidence="7" id="KW-1185">Reference proteome</keyword>
<dbReference type="PANTHER" id="PTHR10543">
    <property type="entry name" value="BETA-CAROTENE DIOXYGENASE"/>
    <property type="match status" value="1"/>
</dbReference>
<keyword evidence="5" id="KW-0408">Iron</keyword>
<sequence>MKPFPFGLGFTSLDRETRVDALPVTGTVPPWLKGTLLRNGPAKFEVGGQGLLHWFDGFAMVHRFTFAGGRVAYANRFLQSRAYREALVSGKLTQREFATSPVRSRWQRFIDFLFPQFTDNCSVNILPFGRETVALTETPRALRVDPDSLETLGYFEWRPRLPGHLATAHPHFDFQRRCHYGYRLEFGRRSQYHLYRLAADSGRQGRVATVSAQKPAYVHSFGMTARHLILAEFPLVVDPLQLRLRANPFIENFRWEPERGVRFHVIDKDTGRLITSALSPPCFAFHHVNAFEGDGEILADIVTLPDPGVIQLLYLERLRSGQPVASLGTLTRFHIALDSGKDVWSERLSATPIEFPGIHYRHYAGQPYRYVYGVGNQVPGNFGDALVKLDLKTRQTRSWHQAGCYPGEPVFVAAPTASQEDDGVVLSLVLDTRKQQSFLLLLAAGRYKELARAVLPHPVPFGFHGHYRAAES</sequence>
<evidence type="ECO:0000313" key="7">
    <source>
        <dbReference type="Proteomes" id="UP001497493"/>
    </source>
</evidence>
<keyword evidence="4 6" id="KW-0560">Oxidoreductase</keyword>
<keyword evidence="3" id="KW-0479">Metal-binding</keyword>
<reference evidence="6 7" key="1">
    <citation type="submission" date="2024-04" db="EMBL/GenBank/DDBJ databases">
        <authorList>
            <person name="Cremers G."/>
        </authorList>
    </citation>
    <scope>NUCLEOTIDE SEQUENCE [LARGE SCALE GENOMIC DNA]</scope>
    <source>
        <strain evidence="6">MeCH1-AG</strain>
    </source>
</reference>
<name>A0ABM9NML0_9GAMM</name>
<evidence type="ECO:0000256" key="3">
    <source>
        <dbReference type="ARBA" id="ARBA00022723"/>
    </source>
</evidence>
<organism evidence="6 7">
    <name type="scientific">Candidatus Methylocalor cossyra</name>
    <dbReference type="NCBI Taxonomy" id="3108543"/>
    <lineage>
        <taxon>Bacteria</taxon>
        <taxon>Pseudomonadati</taxon>
        <taxon>Pseudomonadota</taxon>
        <taxon>Gammaproteobacteria</taxon>
        <taxon>Methylococcales</taxon>
        <taxon>Methylococcaceae</taxon>
        <taxon>Candidatus Methylocalor</taxon>
    </lineage>
</organism>
<dbReference type="RefSeq" id="WP_348758359.1">
    <property type="nucleotide sequence ID" value="NZ_OZ026884.1"/>
</dbReference>
<proteinExistence type="inferred from homology"/>
<evidence type="ECO:0000256" key="1">
    <source>
        <dbReference type="ARBA" id="ARBA00001954"/>
    </source>
</evidence>
<dbReference type="GO" id="GO:0051213">
    <property type="term" value="F:dioxygenase activity"/>
    <property type="evidence" value="ECO:0007669"/>
    <property type="project" value="UniProtKB-KW"/>
</dbReference>
<dbReference type="PANTHER" id="PTHR10543:SF24">
    <property type="entry name" value="CAROTENOID ISOMEROOXYGENASE"/>
    <property type="match status" value="1"/>
</dbReference>
<protein>
    <submittedName>
        <fullName evidence="6">Dioxygenase</fullName>
        <ecNumber evidence="6">1.13.11.-</ecNumber>
    </submittedName>
</protein>
<comment type="similarity">
    <text evidence="2">Belongs to the carotenoid oxygenase family.</text>
</comment>
<evidence type="ECO:0000256" key="2">
    <source>
        <dbReference type="ARBA" id="ARBA00006787"/>
    </source>
</evidence>
<keyword evidence="6" id="KW-0223">Dioxygenase</keyword>
<comment type="cofactor">
    <cofactor evidence="1">
        <name>Fe(2+)</name>
        <dbReference type="ChEBI" id="CHEBI:29033"/>
    </cofactor>
</comment>
<accession>A0ABM9NML0</accession>
<dbReference type="Pfam" id="PF03055">
    <property type="entry name" value="RPE65"/>
    <property type="match status" value="1"/>
</dbReference>